<evidence type="ECO:0000259" key="3">
    <source>
        <dbReference type="Pfam" id="PF01408"/>
    </source>
</evidence>
<dbReference type="InterPro" id="IPR036291">
    <property type="entry name" value="NAD(P)-bd_dom_sf"/>
</dbReference>
<sequence length="339" mass="38489">MIKTIIAGFGFAAKVFHLPHLVHSDKYEVVGIISRSGTSKEHKDVSNVPVYATIEEALSQSEATLYIITTPSDMHYDMLKQCILAGKDVLVEKPAFLTVEEGKELIQLTQKSESVVSVHQNRRWDGDFLTIQKLLKEEMLGDWKVLESRFDRFRPVIRNRWREQPGVGSGVLYDLGSHLIDQALVLFGEPDALYSEIMTQRENGQSDDGFLIVLHYGEKRVYLRSSSFINSAYPRFELHGSKGSFVKYGLDKQEPQLADGTFYKGKEKEEGTLYREDTSEITIETGGYDHFFSLLADSISSRKPVVSLKEALRVTRLIELARTSSEEGRLIKKEEWLDG</sequence>
<dbReference type="InterPro" id="IPR051317">
    <property type="entry name" value="Gfo/Idh/MocA_oxidoreduct"/>
</dbReference>
<comment type="caution">
    <text evidence="5">The sequence shown here is derived from an EMBL/GenBank/DDBJ whole genome shotgun (WGS) entry which is preliminary data.</text>
</comment>
<protein>
    <submittedName>
        <fullName evidence="5">Oxidoreductase</fullName>
    </submittedName>
</protein>
<dbReference type="SUPFAM" id="SSF51735">
    <property type="entry name" value="NAD(P)-binding Rossmann-fold domains"/>
    <property type="match status" value="1"/>
</dbReference>
<comment type="similarity">
    <text evidence="1">Belongs to the Gfo/Idh/MocA family.</text>
</comment>
<dbReference type="PANTHER" id="PTHR43708:SF5">
    <property type="entry name" value="CONSERVED EXPRESSED OXIDOREDUCTASE (EUROFUNG)-RELATED"/>
    <property type="match status" value="1"/>
</dbReference>
<dbReference type="PANTHER" id="PTHR43708">
    <property type="entry name" value="CONSERVED EXPRESSED OXIDOREDUCTASE (EUROFUNG)"/>
    <property type="match status" value="1"/>
</dbReference>
<organism evidence="5 6">
    <name type="scientific">Mesobacillus subterraneus</name>
    <dbReference type="NCBI Taxonomy" id="285983"/>
    <lineage>
        <taxon>Bacteria</taxon>
        <taxon>Bacillati</taxon>
        <taxon>Bacillota</taxon>
        <taxon>Bacilli</taxon>
        <taxon>Bacillales</taxon>
        <taxon>Bacillaceae</taxon>
        <taxon>Mesobacillus</taxon>
    </lineage>
</organism>
<dbReference type="Gene3D" id="3.40.50.720">
    <property type="entry name" value="NAD(P)-binding Rossmann-like Domain"/>
    <property type="match status" value="1"/>
</dbReference>
<dbReference type="Proteomes" id="UP000279911">
    <property type="component" value="Unassembled WGS sequence"/>
</dbReference>
<keyword evidence="2" id="KW-0560">Oxidoreductase</keyword>
<reference evidence="6" key="1">
    <citation type="submission" date="2018-12" db="EMBL/GenBank/DDBJ databases">
        <title>Bacillus chawlae sp. nov., Bacillus glennii sp. nov., and Bacillus saganii sp. nov. Isolated from the Vehicle Assembly Building at Kennedy Space Center where the Viking Spacecraft were Assembled.</title>
        <authorList>
            <person name="Seuylemezian A."/>
            <person name="Vaishampayan P."/>
        </authorList>
    </citation>
    <scope>NUCLEOTIDE SEQUENCE [LARGE SCALE GENOMIC DNA]</scope>
    <source>
        <strain evidence="6">DSM 13966</strain>
    </source>
</reference>
<evidence type="ECO:0000259" key="4">
    <source>
        <dbReference type="Pfam" id="PF02894"/>
    </source>
</evidence>
<dbReference type="GO" id="GO:0016491">
    <property type="term" value="F:oxidoreductase activity"/>
    <property type="evidence" value="ECO:0007669"/>
    <property type="project" value="UniProtKB-KW"/>
</dbReference>
<name>A0A3R9EDW6_9BACI</name>
<accession>A0A3R9EDW6</accession>
<dbReference type="InterPro" id="IPR000683">
    <property type="entry name" value="Gfo/Idh/MocA-like_OxRdtase_N"/>
</dbReference>
<dbReference type="EMBL" id="RSFW01000001">
    <property type="protein sequence ID" value="RSD29557.1"/>
    <property type="molecule type" value="Genomic_DNA"/>
</dbReference>
<gene>
    <name evidence="5" type="ORF">EJA10_00150</name>
</gene>
<evidence type="ECO:0000313" key="6">
    <source>
        <dbReference type="Proteomes" id="UP000279911"/>
    </source>
</evidence>
<dbReference type="OrthoDB" id="9815825at2"/>
<evidence type="ECO:0000256" key="2">
    <source>
        <dbReference type="ARBA" id="ARBA00023002"/>
    </source>
</evidence>
<dbReference type="Pfam" id="PF02894">
    <property type="entry name" value="GFO_IDH_MocA_C"/>
    <property type="match status" value="1"/>
</dbReference>
<dbReference type="InterPro" id="IPR004104">
    <property type="entry name" value="Gfo/Idh/MocA-like_OxRdtase_C"/>
</dbReference>
<proteinExistence type="inferred from homology"/>
<feature type="domain" description="Gfo/Idh/MocA-like oxidoreductase C-terminal" evidence="4">
    <location>
        <begin position="133"/>
        <end position="331"/>
    </location>
</feature>
<evidence type="ECO:0000313" key="5">
    <source>
        <dbReference type="EMBL" id="RSD29557.1"/>
    </source>
</evidence>
<dbReference type="RefSeq" id="WP_125477990.1">
    <property type="nucleotide sequence ID" value="NZ_RSFW01000001.1"/>
</dbReference>
<feature type="domain" description="Gfo/Idh/MocA-like oxidoreductase N-terminal" evidence="3">
    <location>
        <begin position="3"/>
        <end position="119"/>
    </location>
</feature>
<dbReference type="Gene3D" id="3.30.360.10">
    <property type="entry name" value="Dihydrodipicolinate Reductase, domain 2"/>
    <property type="match status" value="1"/>
</dbReference>
<dbReference type="AlphaFoldDB" id="A0A3R9EDW6"/>
<dbReference type="Pfam" id="PF01408">
    <property type="entry name" value="GFO_IDH_MocA"/>
    <property type="match status" value="1"/>
</dbReference>
<evidence type="ECO:0000256" key="1">
    <source>
        <dbReference type="ARBA" id="ARBA00010928"/>
    </source>
</evidence>
<dbReference type="GO" id="GO:0000166">
    <property type="term" value="F:nucleotide binding"/>
    <property type="evidence" value="ECO:0007669"/>
    <property type="project" value="InterPro"/>
</dbReference>